<dbReference type="Proteomes" id="UP001139409">
    <property type="component" value="Unassembled WGS sequence"/>
</dbReference>
<keyword evidence="8" id="KW-0028">Amino-acid biosynthesis</keyword>
<comment type="similarity">
    <text evidence="2">Belongs to the asparagine synthetase family.</text>
</comment>
<dbReference type="InterPro" id="IPR017932">
    <property type="entry name" value="GATase_2_dom"/>
</dbReference>
<evidence type="ECO:0000313" key="15">
    <source>
        <dbReference type="Proteomes" id="UP001139409"/>
    </source>
</evidence>
<evidence type="ECO:0000313" key="13">
    <source>
        <dbReference type="EMBL" id="MCA6076635.1"/>
    </source>
</evidence>
<dbReference type="SUPFAM" id="SSF56235">
    <property type="entry name" value="N-terminal nucleophile aminohydrolases (Ntn hydrolases)"/>
    <property type="match status" value="1"/>
</dbReference>
<dbReference type="CDD" id="cd01991">
    <property type="entry name" value="Asn_synthase_B_C"/>
    <property type="match status" value="1"/>
</dbReference>
<evidence type="ECO:0000256" key="7">
    <source>
        <dbReference type="ARBA" id="ARBA00048741"/>
    </source>
</evidence>
<feature type="binding site" evidence="9">
    <location>
        <position position="101"/>
    </location>
    <ligand>
        <name>L-glutamine</name>
        <dbReference type="ChEBI" id="CHEBI:58359"/>
    </ligand>
</feature>
<comment type="pathway">
    <text evidence="1">Amino-acid biosynthesis; L-asparagine biosynthesis; L-asparagine from L-aspartate (L-Gln route): step 1/1.</text>
</comment>
<evidence type="ECO:0000256" key="10">
    <source>
        <dbReference type="PIRSR" id="PIRSR001589-3"/>
    </source>
</evidence>
<feature type="site" description="Important for beta-aspartyl-AMP intermediate formation" evidence="10">
    <location>
        <position position="365"/>
    </location>
</feature>
<dbReference type="PIRSF" id="PIRSF001589">
    <property type="entry name" value="Asn_synthetase_glu-h"/>
    <property type="match status" value="1"/>
</dbReference>
<dbReference type="PANTHER" id="PTHR43284">
    <property type="entry name" value="ASPARAGINE SYNTHETASE (GLUTAMINE-HYDROLYZING)"/>
    <property type="match status" value="1"/>
</dbReference>
<dbReference type="EMBL" id="JAIXNE010000002">
    <property type="protein sequence ID" value="MCA6075458.1"/>
    <property type="molecule type" value="Genomic_DNA"/>
</dbReference>
<feature type="binding site" evidence="9">
    <location>
        <position position="289"/>
    </location>
    <ligand>
        <name>ATP</name>
        <dbReference type="ChEBI" id="CHEBI:30616"/>
    </ligand>
</feature>
<dbReference type="PROSITE" id="PS51278">
    <property type="entry name" value="GATASE_TYPE_2"/>
    <property type="match status" value="1"/>
</dbReference>
<dbReference type="Pfam" id="PF00733">
    <property type="entry name" value="Asn_synthase"/>
    <property type="match status" value="1"/>
</dbReference>
<keyword evidence="4 9" id="KW-0547">Nucleotide-binding</keyword>
<dbReference type="RefSeq" id="WP_225698558.1">
    <property type="nucleotide sequence ID" value="NZ_JAIXNE010000002.1"/>
</dbReference>
<dbReference type="EMBL" id="JAIXNE010000003">
    <property type="protein sequence ID" value="MCA6076635.1"/>
    <property type="molecule type" value="Genomic_DNA"/>
</dbReference>
<accession>A0A9X1HRE7</accession>
<feature type="binding site" evidence="9">
    <location>
        <begin position="363"/>
        <end position="364"/>
    </location>
    <ligand>
        <name>ATP</name>
        <dbReference type="ChEBI" id="CHEBI:30616"/>
    </ligand>
</feature>
<evidence type="ECO:0000256" key="8">
    <source>
        <dbReference type="PIRSR" id="PIRSR001589-1"/>
    </source>
</evidence>
<dbReference type="Gene3D" id="3.40.50.620">
    <property type="entry name" value="HUPs"/>
    <property type="match status" value="1"/>
</dbReference>
<dbReference type="InterPro" id="IPR006426">
    <property type="entry name" value="Asn_synth_AEB"/>
</dbReference>
<dbReference type="InterPro" id="IPR033738">
    <property type="entry name" value="AsnB_N"/>
</dbReference>
<evidence type="ECO:0000256" key="4">
    <source>
        <dbReference type="ARBA" id="ARBA00022741"/>
    </source>
</evidence>
<comment type="caution">
    <text evidence="13">The sequence shown here is derived from an EMBL/GenBank/DDBJ whole genome shotgun (WGS) entry which is preliminary data.</text>
</comment>
<dbReference type="PANTHER" id="PTHR43284:SF1">
    <property type="entry name" value="ASPARAGINE SYNTHETASE"/>
    <property type="match status" value="1"/>
</dbReference>
<keyword evidence="5 9" id="KW-0067">ATP-binding</keyword>
<dbReference type="Pfam" id="PF13537">
    <property type="entry name" value="GATase_7"/>
    <property type="match status" value="1"/>
</dbReference>
<protein>
    <recommendedName>
        <fullName evidence="3">asparagine synthase (glutamine-hydrolyzing)</fullName>
        <ecNumber evidence="3">6.3.5.4</ecNumber>
    </recommendedName>
</protein>
<dbReference type="GO" id="GO:0006529">
    <property type="term" value="P:asparagine biosynthetic process"/>
    <property type="evidence" value="ECO:0007669"/>
    <property type="project" value="UniProtKB-KW"/>
</dbReference>
<feature type="domain" description="Glutamine amidotransferase type-2" evidence="11">
    <location>
        <begin position="2"/>
        <end position="213"/>
    </location>
</feature>
<evidence type="ECO:0000256" key="3">
    <source>
        <dbReference type="ARBA" id="ARBA00012737"/>
    </source>
</evidence>
<dbReference type="AlphaFoldDB" id="A0A9X1HRE7"/>
<feature type="active site" description="For GATase activity" evidence="8">
    <location>
        <position position="2"/>
    </location>
</feature>
<proteinExistence type="inferred from homology"/>
<evidence type="ECO:0000256" key="2">
    <source>
        <dbReference type="ARBA" id="ARBA00005752"/>
    </source>
</evidence>
<gene>
    <name evidence="13" type="primary">asnB</name>
    <name evidence="12" type="ORF">LDX50_11305</name>
    <name evidence="13" type="ORF">LDX50_17275</name>
    <name evidence="14" type="ORF">LDX50_22995</name>
</gene>
<evidence type="ECO:0000256" key="5">
    <source>
        <dbReference type="ARBA" id="ARBA00022840"/>
    </source>
</evidence>
<dbReference type="InterPro" id="IPR029055">
    <property type="entry name" value="Ntn_hydrolases_N"/>
</dbReference>
<keyword evidence="8" id="KW-0061">Asparagine biosynthesis</keyword>
<keyword evidence="6 8" id="KW-0315">Glutamine amidotransferase</keyword>
<evidence type="ECO:0000256" key="9">
    <source>
        <dbReference type="PIRSR" id="PIRSR001589-2"/>
    </source>
</evidence>
<dbReference type="CDD" id="cd00712">
    <property type="entry name" value="AsnB"/>
    <property type="match status" value="1"/>
</dbReference>
<keyword evidence="15" id="KW-1185">Reference proteome</keyword>
<dbReference type="GO" id="GO:0005524">
    <property type="term" value="F:ATP binding"/>
    <property type="evidence" value="ECO:0007669"/>
    <property type="project" value="UniProtKB-KW"/>
</dbReference>
<dbReference type="InterPro" id="IPR014729">
    <property type="entry name" value="Rossmann-like_a/b/a_fold"/>
</dbReference>
<organism evidence="13 15">
    <name type="scientific">Fulvivirga sedimenti</name>
    <dbReference type="NCBI Taxonomy" id="2879465"/>
    <lineage>
        <taxon>Bacteria</taxon>
        <taxon>Pseudomonadati</taxon>
        <taxon>Bacteroidota</taxon>
        <taxon>Cytophagia</taxon>
        <taxon>Cytophagales</taxon>
        <taxon>Fulvivirgaceae</taxon>
        <taxon>Fulvivirga</taxon>
    </lineage>
</organism>
<dbReference type="EC" id="6.3.5.4" evidence="3"/>
<dbReference type="SUPFAM" id="SSF52402">
    <property type="entry name" value="Adenine nucleotide alpha hydrolases-like"/>
    <property type="match status" value="1"/>
</dbReference>
<comment type="catalytic activity">
    <reaction evidence="7">
        <text>L-aspartate + L-glutamine + ATP + H2O = L-asparagine + L-glutamate + AMP + diphosphate + H(+)</text>
        <dbReference type="Rhea" id="RHEA:12228"/>
        <dbReference type="ChEBI" id="CHEBI:15377"/>
        <dbReference type="ChEBI" id="CHEBI:15378"/>
        <dbReference type="ChEBI" id="CHEBI:29985"/>
        <dbReference type="ChEBI" id="CHEBI:29991"/>
        <dbReference type="ChEBI" id="CHEBI:30616"/>
        <dbReference type="ChEBI" id="CHEBI:33019"/>
        <dbReference type="ChEBI" id="CHEBI:58048"/>
        <dbReference type="ChEBI" id="CHEBI:58359"/>
        <dbReference type="ChEBI" id="CHEBI:456215"/>
        <dbReference type="EC" id="6.3.5.4"/>
    </reaction>
</comment>
<evidence type="ECO:0000256" key="6">
    <source>
        <dbReference type="ARBA" id="ARBA00022962"/>
    </source>
</evidence>
<evidence type="ECO:0000313" key="14">
    <source>
        <dbReference type="EMBL" id="MCA6077763.1"/>
    </source>
</evidence>
<reference evidence="13" key="1">
    <citation type="submission" date="2021-09" db="EMBL/GenBank/DDBJ databases">
        <title>Fulvivirga sp. isolated from coastal sediment.</title>
        <authorList>
            <person name="Yu H."/>
        </authorList>
    </citation>
    <scope>NUCLEOTIDE SEQUENCE</scope>
    <source>
        <strain evidence="13">1062</strain>
    </source>
</reference>
<dbReference type="NCBIfam" id="TIGR01536">
    <property type="entry name" value="asn_synth_AEB"/>
    <property type="match status" value="1"/>
</dbReference>
<dbReference type="InterPro" id="IPR051786">
    <property type="entry name" value="ASN_synthetase/amidase"/>
</dbReference>
<name>A0A9X1HRE7_9BACT</name>
<sequence>MCGITGIYAFNMIGRVSMIHLAKATQVLDHRGPDFQNTVHDEAVGLGHRRLSIIDTTPDANQPMTDPSGRYTLIFNGEIFNFSQLRQELEARGITFRSLSDTEVLLHLLILEGSEALNKLNGFFAFALYDRRQKSIFMARDRMGIKPLYYFSDNDRFLFASEMKSILAYGIEKQLDFEALHTYLQLNYIPAPRTIMKGVKKMLPGESIYIDANIFEKKIWYTPPRYNEKPASEGYEDQQKQLATLLEDAVLKRLVSDVPLGSFLSGGIDSSVIATFAARHKPGLHTFSIGYRDEPFFDETNYAQLVAKKIGSQHHVFSLTNSDLYRHVHEILDGIDEPFADSSAIAVNILSRETRKHATVALSGDGADELFGGYNKHAAFQRIIEGGGAVRAAAALEPLWHILPKSRNNKLTNLFRQLDRLGEGMKLSPKDRYWRWAGYARESEAFALLSANSKEKFDADNYNKLRSALLENIPGHNATLNDFLYADLRLVLPDDMLTKVDRMSMAHALEVRVPFLDHRVVEFANSLPVSSKINGGIRKRIVQDTFREILPEELYNRPKKGFEVPLLKWLRTDMRSIIEDDLLADSWLREQGIFNPEKVHKLRKKLYSSDPGDTHARIWGLVVFQWWYKRYFI</sequence>
<keyword evidence="13" id="KW-0436">Ligase</keyword>
<dbReference type="GO" id="GO:0004066">
    <property type="term" value="F:asparagine synthase (glutamine-hydrolyzing) activity"/>
    <property type="evidence" value="ECO:0007669"/>
    <property type="project" value="UniProtKB-EC"/>
</dbReference>
<evidence type="ECO:0000313" key="12">
    <source>
        <dbReference type="EMBL" id="MCA6075458.1"/>
    </source>
</evidence>
<dbReference type="InterPro" id="IPR001962">
    <property type="entry name" value="Asn_synthase"/>
</dbReference>
<dbReference type="Gene3D" id="3.60.20.10">
    <property type="entry name" value="Glutamine Phosphoribosylpyrophosphate, subunit 1, domain 1"/>
    <property type="match status" value="1"/>
</dbReference>
<dbReference type="GO" id="GO:0005829">
    <property type="term" value="C:cytosol"/>
    <property type="evidence" value="ECO:0007669"/>
    <property type="project" value="TreeGrafter"/>
</dbReference>
<dbReference type="EMBL" id="JAIXNE010000004">
    <property type="protein sequence ID" value="MCA6077763.1"/>
    <property type="molecule type" value="Genomic_DNA"/>
</dbReference>
<evidence type="ECO:0000259" key="11">
    <source>
        <dbReference type="PROSITE" id="PS51278"/>
    </source>
</evidence>
<evidence type="ECO:0000256" key="1">
    <source>
        <dbReference type="ARBA" id="ARBA00005187"/>
    </source>
</evidence>